<feature type="compositionally biased region" description="Low complexity" evidence="7">
    <location>
        <begin position="344"/>
        <end position="364"/>
    </location>
</feature>
<feature type="region of interest" description="Disordered" evidence="7">
    <location>
        <begin position="304"/>
        <end position="419"/>
    </location>
</feature>
<evidence type="ECO:0000256" key="2">
    <source>
        <dbReference type="ARBA" id="ARBA00022723"/>
    </source>
</evidence>
<reference evidence="9 10" key="1">
    <citation type="submission" date="2017-09" db="EMBL/GenBank/DDBJ databases">
        <title>Genome sequencing of Besnoitia besnoiti strain Bb-Ger1.</title>
        <authorList>
            <person name="Schares G."/>
            <person name="Venepally P."/>
            <person name="Lorenzi H.A."/>
        </authorList>
    </citation>
    <scope>NUCLEOTIDE SEQUENCE [LARGE SCALE GENOMIC DNA]</scope>
    <source>
        <strain evidence="9 10">Bb-Ger1</strain>
    </source>
</reference>
<evidence type="ECO:0000259" key="8">
    <source>
        <dbReference type="PROSITE" id="PS50089"/>
    </source>
</evidence>
<keyword evidence="4" id="KW-0862">Zinc</keyword>
<feature type="region of interest" description="Disordered" evidence="7">
    <location>
        <begin position="469"/>
        <end position="523"/>
    </location>
</feature>
<dbReference type="GeneID" id="40308824"/>
<keyword evidence="3 6" id="KW-0863">Zinc-finger</keyword>
<dbReference type="PANTHER" id="PTHR45893">
    <property type="entry name" value="POLYCOMB GROUP RING FINGER PROTEIN"/>
    <property type="match status" value="1"/>
</dbReference>
<dbReference type="PROSITE" id="PS50089">
    <property type="entry name" value="ZF_RING_2"/>
    <property type="match status" value="1"/>
</dbReference>
<dbReference type="InterPro" id="IPR051507">
    <property type="entry name" value="PcG_RING_finger"/>
</dbReference>
<keyword evidence="2" id="KW-0479">Metal-binding</keyword>
<feature type="compositionally biased region" description="Low complexity" evidence="7">
    <location>
        <begin position="70"/>
        <end position="97"/>
    </location>
</feature>
<dbReference type="EMBL" id="NWUJ01000002">
    <property type="protein sequence ID" value="PFH37385.1"/>
    <property type="molecule type" value="Genomic_DNA"/>
</dbReference>
<evidence type="ECO:0000313" key="9">
    <source>
        <dbReference type="EMBL" id="PFH37385.1"/>
    </source>
</evidence>
<feature type="compositionally biased region" description="Basic and acidic residues" evidence="7">
    <location>
        <begin position="404"/>
        <end position="413"/>
    </location>
</feature>
<dbReference type="SUPFAM" id="SSF57850">
    <property type="entry name" value="RING/U-box"/>
    <property type="match status" value="1"/>
</dbReference>
<organism evidence="9 10">
    <name type="scientific">Besnoitia besnoiti</name>
    <name type="common">Apicomplexan protozoan</name>
    <dbReference type="NCBI Taxonomy" id="94643"/>
    <lineage>
        <taxon>Eukaryota</taxon>
        <taxon>Sar</taxon>
        <taxon>Alveolata</taxon>
        <taxon>Apicomplexa</taxon>
        <taxon>Conoidasida</taxon>
        <taxon>Coccidia</taxon>
        <taxon>Eucoccidiorida</taxon>
        <taxon>Eimeriorina</taxon>
        <taxon>Sarcocystidae</taxon>
        <taxon>Besnoitia</taxon>
    </lineage>
</organism>
<name>A0A2A9MHE4_BESBE</name>
<dbReference type="CDD" id="cd16525">
    <property type="entry name" value="RING-HC_PCGF"/>
    <property type="match status" value="1"/>
</dbReference>
<evidence type="ECO:0000256" key="7">
    <source>
        <dbReference type="SAM" id="MobiDB-lite"/>
    </source>
</evidence>
<protein>
    <submittedName>
        <fullName evidence="9">Zinc finger, C3HC4 type (RING finger) domain-containing protein</fullName>
    </submittedName>
</protein>
<feature type="domain" description="RING-type" evidence="8">
    <location>
        <begin position="143"/>
        <end position="186"/>
    </location>
</feature>
<evidence type="ECO:0000256" key="3">
    <source>
        <dbReference type="ARBA" id="ARBA00022771"/>
    </source>
</evidence>
<dbReference type="InterPro" id="IPR001841">
    <property type="entry name" value="Znf_RING"/>
</dbReference>
<sequence length="723" mass="75597">MPSLTAGGLPSAAAPRSGAQRVEAERRASAGGAERGSCECPRDQEAERLAKKPRLDQGPLRSSPHTATGSPHSPAAAESRAPAGAAASSSSGSASLPACVVTPGPSSAAASSLEPRDVCENFESEEGMDVRFPLRALESNFRCRLCSGYFREVVTVKDCLHSFCKHCLYRRAEKGELEETCCPRCEEKLAHPNGSEARHTLVRISASAVAEAGGSLGASASSALGAGSAGNVSAGVFSSGPASGAPAATAPVLFDRAVQNLIDKLFPQFSREEALEKEELRRFLLGEPAYDLAAAEAAAASAWESDAHARAPSTSPSGPEGQRPADAPFALLGESPRGTPTNLASCPWPSSLASSPSPSAGSPAGKTETPGARPIGVSSPWGPHEGLSPRGETGASVGSWGRKGAREEERGEEGQSVVAVVEPSREEVLEELVKGTLPLFDEEETLAVALLPDQMQAVALLSHLQSLSASLPPREPRGDPEAKPQPGATGDAGRSSEEPRGGGRRDREGPAQGGMTDEVSGAGEKSVFAAIEGLRRRLEDTRLAELRRRDAAASASQAGAPASSGVPSSLWPVQLPALRQGYLRVNRRMPVMHLLRYLAVQLLALFRSTAETDGRRESGESKRGGASEAPDGNRRTVEASPSAASRSPPAAVGPVSRSLLAELESSLELTLEGSVVGRSHTLQFLCKARRLAFSGKCLLLAYQWNAQAETRRIQDALDLLKRR</sequence>
<dbReference type="GO" id="GO:0008270">
    <property type="term" value="F:zinc ion binding"/>
    <property type="evidence" value="ECO:0007669"/>
    <property type="project" value="UniProtKB-KW"/>
</dbReference>
<dbReference type="GO" id="GO:0005634">
    <property type="term" value="C:nucleus"/>
    <property type="evidence" value="ECO:0007669"/>
    <property type="project" value="UniProtKB-SubCell"/>
</dbReference>
<evidence type="ECO:0000313" key="10">
    <source>
        <dbReference type="Proteomes" id="UP000224006"/>
    </source>
</evidence>
<feature type="compositionally biased region" description="Basic and acidic residues" evidence="7">
    <location>
        <begin position="611"/>
        <end position="637"/>
    </location>
</feature>
<proteinExistence type="predicted"/>
<dbReference type="RefSeq" id="XP_029221394.1">
    <property type="nucleotide sequence ID" value="XM_029362429.1"/>
</dbReference>
<dbReference type="Gene3D" id="3.30.40.10">
    <property type="entry name" value="Zinc/RING finger domain, C3HC4 (zinc finger)"/>
    <property type="match status" value="1"/>
</dbReference>
<feature type="compositionally biased region" description="Low complexity" evidence="7">
    <location>
        <begin position="639"/>
        <end position="652"/>
    </location>
</feature>
<keyword evidence="10" id="KW-1185">Reference proteome</keyword>
<comment type="caution">
    <text evidence="9">The sequence shown here is derived from an EMBL/GenBank/DDBJ whole genome shotgun (WGS) entry which is preliminary data.</text>
</comment>
<evidence type="ECO:0000256" key="1">
    <source>
        <dbReference type="ARBA" id="ARBA00004123"/>
    </source>
</evidence>
<dbReference type="KEGG" id="bbes:BESB_038430"/>
<feature type="region of interest" description="Disordered" evidence="7">
    <location>
        <begin position="611"/>
        <end position="652"/>
    </location>
</feature>
<dbReference type="OrthoDB" id="1305878at2759"/>
<dbReference type="PROSITE" id="PS00518">
    <property type="entry name" value="ZF_RING_1"/>
    <property type="match status" value="1"/>
</dbReference>
<dbReference type="InterPro" id="IPR013083">
    <property type="entry name" value="Znf_RING/FYVE/PHD"/>
</dbReference>
<dbReference type="AlphaFoldDB" id="A0A2A9MHE4"/>
<evidence type="ECO:0000256" key="4">
    <source>
        <dbReference type="ARBA" id="ARBA00022833"/>
    </source>
</evidence>
<keyword evidence="5" id="KW-0539">Nucleus</keyword>
<feature type="compositionally biased region" description="Basic and acidic residues" evidence="7">
    <location>
        <begin position="36"/>
        <end position="55"/>
    </location>
</feature>
<dbReference type="InterPro" id="IPR017907">
    <property type="entry name" value="Znf_RING_CS"/>
</dbReference>
<feature type="compositionally biased region" description="Basic and acidic residues" evidence="7">
    <location>
        <begin position="494"/>
        <end position="509"/>
    </location>
</feature>
<accession>A0A2A9MHE4</accession>
<dbReference type="STRING" id="94643.A0A2A9MHE4"/>
<gene>
    <name evidence="9" type="ORF">BESB_038430</name>
</gene>
<feature type="region of interest" description="Disordered" evidence="7">
    <location>
        <begin position="1"/>
        <end position="97"/>
    </location>
</feature>
<dbReference type="Proteomes" id="UP000224006">
    <property type="component" value="Chromosome II"/>
</dbReference>
<dbReference type="VEuPathDB" id="ToxoDB:BESB_038430"/>
<comment type="subcellular location">
    <subcellularLocation>
        <location evidence="1">Nucleus</location>
    </subcellularLocation>
</comment>
<evidence type="ECO:0000256" key="5">
    <source>
        <dbReference type="ARBA" id="ARBA00023242"/>
    </source>
</evidence>
<evidence type="ECO:0000256" key="6">
    <source>
        <dbReference type="PROSITE-ProRule" id="PRU00175"/>
    </source>
</evidence>